<dbReference type="Proteomes" id="UP001363622">
    <property type="component" value="Unassembled WGS sequence"/>
</dbReference>
<keyword evidence="4 10" id="KW-0812">Transmembrane</keyword>
<evidence type="ECO:0000256" key="9">
    <source>
        <dbReference type="ARBA" id="ARBA00023140"/>
    </source>
</evidence>
<feature type="transmembrane region" description="Helical" evidence="12">
    <location>
        <begin position="132"/>
        <end position="152"/>
    </location>
</feature>
<feature type="repeat" description="Solcar" evidence="10">
    <location>
        <begin position="26"/>
        <end position="111"/>
    </location>
</feature>
<evidence type="ECO:0000256" key="10">
    <source>
        <dbReference type="PROSITE-ProRule" id="PRU00282"/>
    </source>
</evidence>
<keyword evidence="6" id="KW-0496">Mitochondrion</keyword>
<organism evidence="13 14">
    <name type="scientific">Phyllosticta citriasiana</name>
    <dbReference type="NCBI Taxonomy" id="595635"/>
    <lineage>
        <taxon>Eukaryota</taxon>
        <taxon>Fungi</taxon>
        <taxon>Dikarya</taxon>
        <taxon>Ascomycota</taxon>
        <taxon>Pezizomycotina</taxon>
        <taxon>Dothideomycetes</taxon>
        <taxon>Dothideomycetes incertae sedis</taxon>
        <taxon>Botryosphaeriales</taxon>
        <taxon>Phyllostictaceae</taxon>
        <taxon>Phyllosticta</taxon>
    </lineage>
</organism>
<gene>
    <name evidence="13" type="ORF">IWZ03DRAFT_392107</name>
</gene>
<feature type="repeat" description="Solcar" evidence="10">
    <location>
        <begin position="126"/>
        <end position="222"/>
    </location>
</feature>
<evidence type="ECO:0000256" key="8">
    <source>
        <dbReference type="ARBA" id="ARBA00023136"/>
    </source>
</evidence>
<evidence type="ECO:0000256" key="5">
    <source>
        <dbReference type="ARBA" id="ARBA00022737"/>
    </source>
</evidence>
<evidence type="ECO:0000256" key="7">
    <source>
        <dbReference type="ARBA" id="ARBA00022989"/>
    </source>
</evidence>
<dbReference type="PANTHER" id="PTHR45939:SF5">
    <property type="entry name" value="PEROXISOMAL MEMBRANE PROTEIN PMP34"/>
    <property type="match status" value="1"/>
</dbReference>
<reference evidence="13 14" key="1">
    <citation type="submission" date="2024-04" db="EMBL/GenBank/DDBJ databases">
        <title>Phyllosticta paracitricarpa is synonymous to the EU quarantine fungus P. citricarpa based on phylogenomic analyses.</title>
        <authorList>
            <consortium name="Lawrence Berkeley National Laboratory"/>
            <person name="Van Ingen-Buijs V.A."/>
            <person name="Van Westerhoven A.C."/>
            <person name="Haridas S."/>
            <person name="Skiadas P."/>
            <person name="Martin F."/>
            <person name="Groenewald J.Z."/>
            <person name="Crous P.W."/>
            <person name="Seidl M.F."/>
        </authorList>
    </citation>
    <scope>NUCLEOTIDE SEQUENCE [LARGE SCALE GENOMIC DNA]</scope>
    <source>
        <strain evidence="13 14">CBS 123371</strain>
    </source>
</reference>
<sequence>MSSAQAQDLKKADEGSLATSTAAQQSDNVAHALAGAGGGLFSMALTYPLITLSTRAQVESKRAQSSTLDAAKRIVQREGISGLYAGLESALFGISVTNFVYYYWYEWTRAGFEKAAIKAGRASKNLTTIESMIAGALAGSATVLITNPIWVVNTRMTARSKSESTETLPGGAKPKAPSTIGTLISIVKDEGFTRLFAGVMPALVLVINPILQYTIFEQLKNMLEKRRRVTPTDSFYLGALGKLLATSITYPYITVKSRMHVAGKDGPKEDMFTSFRRILKEEGWGGLYGGIGPKVTQSVITAAFLFAFKDVLYEMSIKARRLAAARK</sequence>
<evidence type="ECO:0000313" key="13">
    <source>
        <dbReference type="EMBL" id="KAK7524725.1"/>
    </source>
</evidence>
<comment type="subcellular location">
    <subcellularLocation>
        <location evidence="1">Peroxisome membrane</location>
        <topology evidence="1">Multi-pass membrane protein</topology>
    </subcellularLocation>
</comment>
<evidence type="ECO:0000256" key="2">
    <source>
        <dbReference type="ARBA" id="ARBA00006375"/>
    </source>
</evidence>
<evidence type="ECO:0000256" key="3">
    <source>
        <dbReference type="ARBA" id="ARBA00022448"/>
    </source>
</evidence>
<dbReference type="SUPFAM" id="SSF103506">
    <property type="entry name" value="Mitochondrial carrier"/>
    <property type="match status" value="1"/>
</dbReference>
<evidence type="ECO:0000256" key="11">
    <source>
        <dbReference type="RuleBase" id="RU000488"/>
    </source>
</evidence>
<dbReference type="PANTHER" id="PTHR45939">
    <property type="entry name" value="PEROXISOMAL MEMBRANE PROTEIN PMP34-RELATED"/>
    <property type="match status" value="1"/>
</dbReference>
<feature type="repeat" description="Solcar" evidence="10">
    <location>
        <begin position="233"/>
        <end position="315"/>
    </location>
</feature>
<feature type="transmembrane region" description="Helical" evidence="12">
    <location>
        <begin position="29"/>
        <end position="52"/>
    </location>
</feature>
<evidence type="ECO:0000256" key="6">
    <source>
        <dbReference type="ARBA" id="ARBA00022792"/>
    </source>
</evidence>
<name>A0ABR1L0U6_9PEZI</name>
<dbReference type="InterPro" id="IPR023395">
    <property type="entry name" value="MCP_dom_sf"/>
</dbReference>
<dbReference type="Pfam" id="PF00153">
    <property type="entry name" value="Mito_carr"/>
    <property type="match status" value="3"/>
</dbReference>
<feature type="transmembrane region" description="Helical" evidence="12">
    <location>
        <begin position="195"/>
        <end position="215"/>
    </location>
</feature>
<evidence type="ECO:0000256" key="1">
    <source>
        <dbReference type="ARBA" id="ARBA00004585"/>
    </source>
</evidence>
<keyword evidence="6" id="KW-0999">Mitochondrion inner membrane</keyword>
<keyword evidence="3 11" id="KW-0813">Transport</keyword>
<comment type="similarity">
    <text evidence="2 11">Belongs to the mitochondrial carrier (TC 2.A.29) family.</text>
</comment>
<protein>
    <submittedName>
        <fullName evidence="13">Mitochondrial carrier domain-containing protein</fullName>
    </submittedName>
</protein>
<keyword evidence="5" id="KW-0677">Repeat</keyword>
<evidence type="ECO:0000256" key="12">
    <source>
        <dbReference type="SAM" id="Phobius"/>
    </source>
</evidence>
<dbReference type="PROSITE" id="PS50920">
    <property type="entry name" value="SOLCAR"/>
    <property type="match status" value="3"/>
</dbReference>
<keyword evidence="9" id="KW-0576">Peroxisome</keyword>
<accession>A0ABR1L0U6</accession>
<evidence type="ECO:0000256" key="4">
    <source>
        <dbReference type="ARBA" id="ARBA00022692"/>
    </source>
</evidence>
<feature type="transmembrane region" description="Helical" evidence="12">
    <location>
        <begin position="235"/>
        <end position="253"/>
    </location>
</feature>
<proteinExistence type="inferred from homology"/>
<keyword evidence="14" id="KW-1185">Reference proteome</keyword>
<evidence type="ECO:0000313" key="14">
    <source>
        <dbReference type="Proteomes" id="UP001363622"/>
    </source>
</evidence>
<dbReference type="EMBL" id="JBBPHU010000001">
    <property type="protein sequence ID" value="KAK7524725.1"/>
    <property type="molecule type" value="Genomic_DNA"/>
</dbReference>
<dbReference type="Gene3D" id="1.50.40.10">
    <property type="entry name" value="Mitochondrial carrier domain"/>
    <property type="match status" value="2"/>
</dbReference>
<keyword evidence="8 10" id="KW-0472">Membrane</keyword>
<dbReference type="InterPro" id="IPR052217">
    <property type="entry name" value="Mito/Peroxisomal_Carrier"/>
</dbReference>
<dbReference type="InterPro" id="IPR018108">
    <property type="entry name" value="MCP_transmembrane"/>
</dbReference>
<comment type="caution">
    <text evidence="13">The sequence shown here is derived from an EMBL/GenBank/DDBJ whole genome shotgun (WGS) entry which is preliminary data.</text>
</comment>
<feature type="transmembrane region" description="Helical" evidence="12">
    <location>
        <begin position="82"/>
        <end position="104"/>
    </location>
</feature>
<keyword evidence="7 12" id="KW-1133">Transmembrane helix</keyword>